<dbReference type="Gene3D" id="3.55.50.30">
    <property type="match status" value="1"/>
</dbReference>
<evidence type="ECO:0000256" key="14">
    <source>
        <dbReference type="SAM" id="MobiDB-lite"/>
    </source>
</evidence>
<evidence type="ECO:0000313" key="16">
    <source>
        <dbReference type="EMBL" id="HEF27173.1"/>
    </source>
</evidence>
<feature type="domain" description="Secretin/TonB short N-terminal" evidence="15">
    <location>
        <begin position="56"/>
        <end position="107"/>
    </location>
</feature>
<reference evidence="16" key="1">
    <citation type="journal article" date="2020" name="mSystems">
        <title>Genome- and Community-Level Interaction Insights into Carbon Utilization and Element Cycling Functions of Hydrothermarchaeota in Hydrothermal Sediment.</title>
        <authorList>
            <person name="Zhou Z."/>
            <person name="Liu Y."/>
            <person name="Xu W."/>
            <person name="Pan J."/>
            <person name="Luo Z.H."/>
            <person name="Li M."/>
        </authorList>
    </citation>
    <scope>NUCLEOTIDE SEQUENCE [LARGE SCALE GENOMIC DNA]</scope>
    <source>
        <strain evidence="16">SpSt-200</strain>
    </source>
</reference>
<evidence type="ECO:0000256" key="4">
    <source>
        <dbReference type="ARBA" id="ARBA00022452"/>
    </source>
</evidence>
<dbReference type="SUPFAM" id="SSF56935">
    <property type="entry name" value="Porins"/>
    <property type="match status" value="1"/>
</dbReference>
<protein>
    <submittedName>
        <fullName evidence="16">TonB-dependent receptor</fullName>
    </submittedName>
</protein>
<evidence type="ECO:0000259" key="15">
    <source>
        <dbReference type="SMART" id="SM00965"/>
    </source>
</evidence>
<dbReference type="Gene3D" id="2.170.130.10">
    <property type="entry name" value="TonB-dependent receptor, plug domain"/>
    <property type="match status" value="1"/>
</dbReference>
<dbReference type="InterPro" id="IPR010105">
    <property type="entry name" value="TonB_sidphr_rcpt"/>
</dbReference>
<dbReference type="PANTHER" id="PTHR32552:SF85">
    <property type="entry name" value="BLL7968 PROTEIN"/>
    <property type="match status" value="1"/>
</dbReference>
<feature type="compositionally biased region" description="Basic and acidic residues" evidence="14">
    <location>
        <begin position="189"/>
        <end position="202"/>
    </location>
</feature>
<keyword evidence="7" id="KW-0408">Iron</keyword>
<accession>A0A7C2AYV5</accession>
<gene>
    <name evidence="16" type="ORF">ENP23_15510</name>
</gene>
<dbReference type="PROSITE" id="PS52016">
    <property type="entry name" value="TONB_DEPENDENT_REC_3"/>
    <property type="match status" value="1"/>
</dbReference>
<keyword evidence="5" id="KW-0406">Ion transport</keyword>
<keyword evidence="8 13" id="KW-0798">TonB box</keyword>
<sequence>MYRSQAGLIDVRSGFGLSVVAVWSACAQAAAPAYDFSIPAKPLPQALMDFSRVTGLGVIYTQDAPYAVDAPALMGSFSAEQALGVLLSTSGLTFRRATDDTFTLQARPADGAVTLGETQIDSTRSYNYQPPAVTSVMRSATPSLENPQAVSVVPAQALSDQVPRNLDDALANVSGVTQGNTLGSTQDTLMKRGFGDNRDGSIMRDGMPVVQGRNLNATAERVEVLKGPASLLYGIQDPGGVINVVSKRPQLQSANAFTARGSSYGAGKNGSGGTFDSTGAIDGAEGASTGLAYRLIVDHEDEEYWRNYGVHRESLVAPSLAWYGDDTEVLASFEHREFLSPFDRGTAIDPRTNHPLDIPATRRLDEPFNNMEGRSDLYRFDVDHTFDDAWKGHLGYSYNRETYDASQVRVTAVAPATGTLTRSIDGTGSALSTDRFTTLTLSGDTSLAGLRHEVLIGVDDEYRKIARGELIRQKSQGTFSYVNPVYGQEAEGTQVSAADSHQLDILRSDSVFAQDSVHLTDRWIFVAGARYQVFDQQAGKGSPFTRNTDLNGQKWIPRAGLVYRYSDELSLYGSYTEAFKPNSSIATLAGGTVLDSATLPEESKAWELGAKWDSSDGISATLALFDIRKRNVLVANFDSLTANTVYTTAGQVRSRGLELDVSGQLSERWSLIGGYAFTDAWVVADPTLKGNRLQNVPRHSGSFSAVYDFGAVLGASRLRAGAGAHYVGERAGNPDNDFDLPGYTVADAFATYETRLDGQKVKFQLNVKNLFDRTYYSSAVSRYFVSLGDSRQVVMATTLEF</sequence>
<dbReference type="GO" id="GO:0015344">
    <property type="term" value="F:siderophore uptake transmembrane transporter activity"/>
    <property type="evidence" value="ECO:0007669"/>
    <property type="project" value="TreeGrafter"/>
</dbReference>
<feature type="region of interest" description="Disordered" evidence="14">
    <location>
        <begin position="177"/>
        <end position="206"/>
    </location>
</feature>
<organism evidence="16">
    <name type="scientific">Pseudomonas graminis</name>
    <dbReference type="NCBI Taxonomy" id="158627"/>
    <lineage>
        <taxon>Bacteria</taxon>
        <taxon>Pseudomonadati</taxon>
        <taxon>Pseudomonadota</taxon>
        <taxon>Gammaproteobacteria</taxon>
        <taxon>Pseudomonadales</taxon>
        <taxon>Pseudomonadaceae</taxon>
        <taxon>Pseudomonas</taxon>
    </lineage>
</organism>
<dbReference type="InterPro" id="IPR012910">
    <property type="entry name" value="Plug_dom"/>
</dbReference>
<evidence type="ECO:0000256" key="10">
    <source>
        <dbReference type="ARBA" id="ARBA00023170"/>
    </source>
</evidence>
<dbReference type="Gene3D" id="2.40.170.20">
    <property type="entry name" value="TonB-dependent receptor, beta-barrel domain"/>
    <property type="match status" value="1"/>
</dbReference>
<dbReference type="InterPro" id="IPR011662">
    <property type="entry name" value="Secretin/TonB_short_N"/>
</dbReference>
<evidence type="ECO:0000256" key="11">
    <source>
        <dbReference type="ARBA" id="ARBA00023237"/>
    </source>
</evidence>
<dbReference type="Pfam" id="PF00593">
    <property type="entry name" value="TonB_dep_Rec_b-barrel"/>
    <property type="match status" value="1"/>
</dbReference>
<evidence type="ECO:0000256" key="2">
    <source>
        <dbReference type="ARBA" id="ARBA00009810"/>
    </source>
</evidence>
<evidence type="ECO:0000256" key="1">
    <source>
        <dbReference type="ARBA" id="ARBA00004571"/>
    </source>
</evidence>
<evidence type="ECO:0000256" key="13">
    <source>
        <dbReference type="RuleBase" id="RU003357"/>
    </source>
</evidence>
<evidence type="ECO:0000256" key="6">
    <source>
        <dbReference type="ARBA" id="ARBA00022692"/>
    </source>
</evidence>
<dbReference type="CDD" id="cd01347">
    <property type="entry name" value="ligand_gated_channel"/>
    <property type="match status" value="1"/>
</dbReference>
<dbReference type="InterPro" id="IPR036942">
    <property type="entry name" value="Beta-barrel_TonB_sf"/>
</dbReference>
<keyword evidence="6 12" id="KW-0812">Transmembrane</keyword>
<comment type="similarity">
    <text evidence="2 12 13">Belongs to the TonB-dependent receptor family.</text>
</comment>
<feature type="compositionally biased region" description="Polar residues" evidence="14">
    <location>
        <begin position="177"/>
        <end position="188"/>
    </location>
</feature>
<dbReference type="EMBL" id="DSIN01000027">
    <property type="protein sequence ID" value="HEF27173.1"/>
    <property type="molecule type" value="Genomic_DNA"/>
</dbReference>
<dbReference type="SMART" id="SM00965">
    <property type="entry name" value="STN"/>
    <property type="match status" value="1"/>
</dbReference>
<keyword evidence="10 16" id="KW-0675">Receptor</keyword>
<keyword evidence="9 12" id="KW-0472">Membrane</keyword>
<dbReference type="GO" id="GO:0038023">
    <property type="term" value="F:signaling receptor activity"/>
    <property type="evidence" value="ECO:0007669"/>
    <property type="project" value="InterPro"/>
</dbReference>
<proteinExistence type="inferred from homology"/>
<evidence type="ECO:0000256" key="7">
    <source>
        <dbReference type="ARBA" id="ARBA00023004"/>
    </source>
</evidence>
<evidence type="ECO:0000256" key="3">
    <source>
        <dbReference type="ARBA" id="ARBA00022448"/>
    </source>
</evidence>
<keyword evidence="5" id="KW-0410">Iron transport</keyword>
<evidence type="ECO:0000256" key="8">
    <source>
        <dbReference type="ARBA" id="ARBA00023077"/>
    </source>
</evidence>
<dbReference type="PROSITE" id="PS51257">
    <property type="entry name" value="PROKAR_LIPOPROTEIN"/>
    <property type="match status" value="1"/>
</dbReference>
<dbReference type="GO" id="GO:0015891">
    <property type="term" value="P:siderophore transport"/>
    <property type="evidence" value="ECO:0007669"/>
    <property type="project" value="InterPro"/>
</dbReference>
<dbReference type="InterPro" id="IPR037066">
    <property type="entry name" value="Plug_dom_sf"/>
</dbReference>
<dbReference type="GO" id="GO:0009279">
    <property type="term" value="C:cell outer membrane"/>
    <property type="evidence" value="ECO:0007669"/>
    <property type="project" value="UniProtKB-SubCell"/>
</dbReference>
<evidence type="ECO:0000256" key="12">
    <source>
        <dbReference type="PROSITE-ProRule" id="PRU01360"/>
    </source>
</evidence>
<comment type="caution">
    <text evidence="16">The sequence shown here is derived from an EMBL/GenBank/DDBJ whole genome shotgun (WGS) entry which is preliminary data.</text>
</comment>
<dbReference type="NCBIfam" id="TIGR01783">
    <property type="entry name" value="TonB-siderophor"/>
    <property type="match status" value="1"/>
</dbReference>
<keyword evidence="11 12" id="KW-0998">Cell outer membrane</keyword>
<dbReference type="Pfam" id="PF07715">
    <property type="entry name" value="Plug"/>
    <property type="match status" value="1"/>
</dbReference>
<dbReference type="InterPro" id="IPR000531">
    <property type="entry name" value="Beta-barrel_TonB"/>
</dbReference>
<dbReference type="AlphaFoldDB" id="A0A7C2AYV5"/>
<dbReference type="PANTHER" id="PTHR32552">
    <property type="entry name" value="FERRICHROME IRON RECEPTOR-RELATED"/>
    <property type="match status" value="1"/>
</dbReference>
<evidence type="ECO:0000256" key="9">
    <source>
        <dbReference type="ARBA" id="ARBA00023136"/>
    </source>
</evidence>
<comment type="subcellular location">
    <subcellularLocation>
        <location evidence="1 12">Cell outer membrane</location>
        <topology evidence="1 12">Multi-pass membrane protein</topology>
    </subcellularLocation>
</comment>
<name>A0A7C2AYV5_9PSED</name>
<evidence type="ECO:0000256" key="5">
    <source>
        <dbReference type="ARBA" id="ARBA00022496"/>
    </source>
</evidence>
<dbReference type="InterPro" id="IPR039426">
    <property type="entry name" value="TonB-dep_rcpt-like"/>
</dbReference>
<keyword evidence="3 12" id="KW-0813">Transport</keyword>
<keyword evidence="4 12" id="KW-1134">Transmembrane beta strand</keyword>